<gene>
    <name evidence="3" type="ORF">A3B54_03815</name>
</gene>
<dbReference type="PANTHER" id="PTHR48090">
    <property type="entry name" value="UNDECAPRENYL-PHOSPHATE 4-DEOXY-4-FORMAMIDO-L-ARABINOSE TRANSFERASE-RELATED"/>
    <property type="match status" value="1"/>
</dbReference>
<dbReference type="AlphaFoldDB" id="A0A1F5H3Q2"/>
<dbReference type="InterPro" id="IPR050256">
    <property type="entry name" value="Glycosyltransferase_2"/>
</dbReference>
<name>A0A1F5H3Q2_9BACT</name>
<keyword evidence="1" id="KW-1133">Transmembrane helix</keyword>
<keyword evidence="1" id="KW-0472">Membrane</keyword>
<dbReference type="EMBL" id="MFBT01000031">
    <property type="protein sequence ID" value="OGD98786.1"/>
    <property type="molecule type" value="Genomic_DNA"/>
</dbReference>
<reference evidence="3 4" key="1">
    <citation type="journal article" date="2016" name="Nat. Commun.">
        <title>Thousands of microbial genomes shed light on interconnected biogeochemical processes in an aquifer system.</title>
        <authorList>
            <person name="Anantharaman K."/>
            <person name="Brown C.T."/>
            <person name="Hug L.A."/>
            <person name="Sharon I."/>
            <person name="Castelle C.J."/>
            <person name="Probst A.J."/>
            <person name="Thomas B.C."/>
            <person name="Singh A."/>
            <person name="Wilkins M.J."/>
            <person name="Karaoz U."/>
            <person name="Brodie E.L."/>
            <person name="Williams K.H."/>
            <person name="Hubbard S.S."/>
            <person name="Banfield J.F."/>
        </authorList>
    </citation>
    <scope>NUCLEOTIDE SEQUENCE [LARGE SCALE GENOMIC DNA]</scope>
</reference>
<organism evidence="3 4">
    <name type="scientific">Candidatus Curtissbacteria bacterium RIFCSPLOWO2_01_FULL_42_50</name>
    <dbReference type="NCBI Taxonomy" id="1797730"/>
    <lineage>
        <taxon>Bacteria</taxon>
        <taxon>Candidatus Curtissiibacteriota</taxon>
    </lineage>
</organism>
<dbReference type="Pfam" id="PF00535">
    <property type="entry name" value="Glycos_transf_2"/>
    <property type="match status" value="1"/>
</dbReference>
<dbReference type="PANTHER" id="PTHR48090:SF7">
    <property type="entry name" value="RFBJ PROTEIN"/>
    <property type="match status" value="1"/>
</dbReference>
<feature type="domain" description="Glycosyltransferase 2-like" evidence="2">
    <location>
        <begin position="10"/>
        <end position="172"/>
    </location>
</feature>
<feature type="transmembrane region" description="Helical" evidence="1">
    <location>
        <begin position="280"/>
        <end position="298"/>
    </location>
</feature>
<evidence type="ECO:0000313" key="4">
    <source>
        <dbReference type="Proteomes" id="UP000177039"/>
    </source>
</evidence>
<sequence>MNKAGKKLVVMIPCYNEEKTLFKVLRSIPKKIAGIAKIETLVIDDGSTDNSLVIAKKASANHLLIHRQNKGLGATFKDGMEKCLELAADVIVNLDGDGQFDSGEMVRLVEPVLKDEAGMVTGSRFLHKVRIKNMPFIRFLGNKIFTLIINNLTNSKFTDTQCGFRAYSREAALRLNLFGEFTYTQEVFLNLAEVGAIIKERPISVTYKKGRNSRISGSLFAYGKNSLGIITRAIRDIQPLKFFGVPAVIIALTGFFINIFMFIRFVILGKTSPFKSLIDVGIALIIIGVLVMFLALVADMQRKIRLNQEEMLYLLKKQNYENKRK</sequence>
<accession>A0A1F5H3Q2</accession>
<dbReference type="InterPro" id="IPR001173">
    <property type="entry name" value="Glyco_trans_2-like"/>
</dbReference>
<evidence type="ECO:0000313" key="3">
    <source>
        <dbReference type="EMBL" id="OGD98786.1"/>
    </source>
</evidence>
<feature type="transmembrane region" description="Helical" evidence="1">
    <location>
        <begin position="242"/>
        <end position="268"/>
    </location>
</feature>
<protein>
    <recommendedName>
        <fullName evidence="2">Glycosyltransferase 2-like domain-containing protein</fullName>
    </recommendedName>
</protein>
<dbReference type="CDD" id="cd04179">
    <property type="entry name" value="DPM_DPG-synthase_like"/>
    <property type="match status" value="1"/>
</dbReference>
<evidence type="ECO:0000259" key="2">
    <source>
        <dbReference type="Pfam" id="PF00535"/>
    </source>
</evidence>
<proteinExistence type="predicted"/>
<dbReference type="SUPFAM" id="SSF53448">
    <property type="entry name" value="Nucleotide-diphospho-sugar transferases"/>
    <property type="match status" value="1"/>
</dbReference>
<dbReference type="InterPro" id="IPR029044">
    <property type="entry name" value="Nucleotide-diphossugar_trans"/>
</dbReference>
<keyword evidence="1" id="KW-0812">Transmembrane</keyword>
<comment type="caution">
    <text evidence="3">The sequence shown here is derived from an EMBL/GenBank/DDBJ whole genome shotgun (WGS) entry which is preliminary data.</text>
</comment>
<dbReference type="Proteomes" id="UP000177039">
    <property type="component" value="Unassembled WGS sequence"/>
</dbReference>
<evidence type="ECO:0000256" key="1">
    <source>
        <dbReference type="SAM" id="Phobius"/>
    </source>
</evidence>
<dbReference type="Gene3D" id="3.90.550.10">
    <property type="entry name" value="Spore Coat Polysaccharide Biosynthesis Protein SpsA, Chain A"/>
    <property type="match status" value="1"/>
</dbReference>